<dbReference type="AlphaFoldDB" id="A0A0L7KT47"/>
<feature type="non-terminal residue" evidence="1">
    <location>
        <position position="1"/>
    </location>
</feature>
<comment type="caution">
    <text evidence="1">The sequence shown here is derived from an EMBL/GenBank/DDBJ whole genome shotgun (WGS) entry which is preliminary data.</text>
</comment>
<gene>
    <name evidence="1" type="ORF">OBRU01_21196</name>
</gene>
<feature type="non-terminal residue" evidence="1">
    <location>
        <position position="94"/>
    </location>
</feature>
<reference evidence="1 2" key="1">
    <citation type="journal article" date="2015" name="Genome Biol. Evol.">
        <title>The genome of winter moth (Operophtera brumata) provides a genomic perspective on sexual dimorphism and phenology.</title>
        <authorList>
            <person name="Derks M.F."/>
            <person name="Smit S."/>
            <person name="Salis L."/>
            <person name="Schijlen E."/>
            <person name="Bossers A."/>
            <person name="Mateman C."/>
            <person name="Pijl A.S."/>
            <person name="de Ridder D."/>
            <person name="Groenen M.A."/>
            <person name="Visser M.E."/>
            <person name="Megens H.J."/>
        </authorList>
    </citation>
    <scope>NUCLEOTIDE SEQUENCE [LARGE SCALE GENOMIC DNA]</scope>
    <source>
        <strain evidence="1">WM2013NL</strain>
        <tissue evidence="1">Head and thorax</tissue>
    </source>
</reference>
<accession>A0A0L7KT47</accession>
<organism evidence="1 2">
    <name type="scientific">Operophtera brumata</name>
    <name type="common">Winter moth</name>
    <name type="synonym">Phalaena brumata</name>
    <dbReference type="NCBI Taxonomy" id="104452"/>
    <lineage>
        <taxon>Eukaryota</taxon>
        <taxon>Metazoa</taxon>
        <taxon>Ecdysozoa</taxon>
        <taxon>Arthropoda</taxon>
        <taxon>Hexapoda</taxon>
        <taxon>Insecta</taxon>
        <taxon>Pterygota</taxon>
        <taxon>Neoptera</taxon>
        <taxon>Endopterygota</taxon>
        <taxon>Lepidoptera</taxon>
        <taxon>Glossata</taxon>
        <taxon>Ditrysia</taxon>
        <taxon>Geometroidea</taxon>
        <taxon>Geometridae</taxon>
        <taxon>Larentiinae</taxon>
        <taxon>Operophtera</taxon>
    </lineage>
</organism>
<sequence>LLHWQAPGHFFPKTTFNGIHSPKIISVFGERHRTTNILEAFHSKINKLINKNSVTLMRLLQVGTGASSHFGDGPKKKREDQIINDDHILSVQLQ</sequence>
<protein>
    <submittedName>
        <fullName evidence="1">Uncharacterized protein</fullName>
    </submittedName>
</protein>
<keyword evidence="2" id="KW-1185">Reference proteome</keyword>
<proteinExistence type="predicted"/>
<dbReference type="Proteomes" id="UP000037510">
    <property type="component" value="Unassembled WGS sequence"/>
</dbReference>
<evidence type="ECO:0000313" key="2">
    <source>
        <dbReference type="Proteomes" id="UP000037510"/>
    </source>
</evidence>
<name>A0A0L7KT47_OPEBR</name>
<evidence type="ECO:0000313" key="1">
    <source>
        <dbReference type="EMBL" id="KOB66458.1"/>
    </source>
</evidence>
<dbReference type="EMBL" id="JTDY01005937">
    <property type="protein sequence ID" value="KOB66458.1"/>
    <property type="molecule type" value="Genomic_DNA"/>
</dbReference>